<dbReference type="EMBL" id="JAIRBC010000005">
    <property type="protein sequence ID" value="MCG2459999.1"/>
    <property type="molecule type" value="Genomic_DNA"/>
</dbReference>
<reference evidence="2" key="1">
    <citation type="submission" date="2023-02" db="EMBL/GenBank/DDBJ databases">
        <title>Genome of Flavobacteriaceae gen. nov. sp. strain F89.</title>
        <authorList>
            <person name="Wang Y."/>
        </authorList>
    </citation>
    <scope>NUCLEOTIDE SEQUENCE</scope>
    <source>
        <strain evidence="2">F89</strain>
    </source>
</reference>
<sequence length="46" mass="5573">MKKWIHSDGWEKGNRKLWDYYHNDQFLMVSAFFVVHIGNGLIHLLK</sequence>
<dbReference type="Proteomes" id="UP001200642">
    <property type="component" value="Unassembled WGS sequence"/>
</dbReference>
<evidence type="ECO:0000313" key="3">
    <source>
        <dbReference type="Proteomes" id="UP001200642"/>
    </source>
</evidence>
<keyword evidence="3" id="KW-1185">Reference proteome</keyword>
<keyword evidence="1" id="KW-0812">Transmembrane</keyword>
<gene>
    <name evidence="2" type="ORF">K8352_04525</name>
</gene>
<protein>
    <submittedName>
        <fullName evidence="2">Uncharacterized protein</fullName>
    </submittedName>
</protein>
<keyword evidence="1" id="KW-1133">Transmembrane helix</keyword>
<proteinExistence type="predicted"/>
<feature type="transmembrane region" description="Helical" evidence="1">
    <location>
        <begin position="26"/>
        <end position="45"/>
    </location>
</feature>
<evidence type="ECO:0000313" key="2">
    <source>
        <dbReference type="EMBL" id="MCG2459999.1"/>
    </source>
</evidence>
<accession>A0AAE3ETV3</accession>
<dbReference type="RefSeq" id="WP_317901143.1">
    <property type="nucleotide sequence ID" value="NZ_JAIRBC010000005.1"/>
</dbReference>
<organism evidence="2 3">
    <name type="scientific">Cerina litoralis</name>
    <dbReference type="NCBI Taxonomy" id="2874477"/>
    <lineage>
        <taxon>Bacteria</taxon>
        <taxon>Pseudomonadati</taxon>
        <taxon>Bacteroidota</taxon>
        <taxon>Flavobacteriia</taxon>
        <taxon>Flavobacteriales</taxon>
        <taxon>Flavobacteriaceae</taxon>
        <taxon>Cerina</taxon>
    </lineage>
</organism>
<keyword evidence="1" id="KW-0472">Membrane</keyword>
<name>A0AAE3ETV3_9FLAO</name>
<dbReference type="AlphaFoldDB" id="A0AAE3ETV3"/>
<evidence type="ECO:0000256" key="1">
    <source>
        <dbReference type="SAM" id="Phobius"/>
    </source>
</evidence>
<comment type="caution">
    <text evidence="2">The sequence shown here is derived from an EMBL/GenBank/DDBJ whole genome shotgun (WGS) entry which is preliminary data.</text>
</comment>